<sequence length="1402" mass="159221">MTGAEIEPGTQAMPEKKSGEDVLGMAEIENEVPLVVRPKVRIPAQIMTGARPKTKTKLMPGARSKMESSTAVGLHTKGKTKVNLGSRFNDDVKAWTQKPFGAEPMSKTDGMSQNNAKDSPLVSTDSGLVTKTKCLSVGRELVNMDIDNFPRKKTHSQVGFQSSFGLEEVTNVGSWCSPGPISKQEASQNSNFKWVDRSVNSWFCSGDEVNTKFHPRNRMKASTRSRHMAKQEVDIMSRRKNKQEFYIVSSSGSEDESVKTSWFWDKEKTNSWYRSKSREEANARSWFRSKKEFYVESSSGSDCENNMKSLFWAGEEAKSRSKHRARNEASKRVRHNARREPSINVMSASLDVIKKESWFWNEEKDNSFLRSKTKKESRARVLAKGEAKTKARARAKREAMSEEEVFIGTWFWDTDEPSMMDGASVKSSPQVEDESIFGTWFWTNEETNVETEASCKSRPRVEEEPAGNSYFEAGEKNTSMEIEAEAISESVLAANDEEAIVGSWFWASEEAKLEPEEETIFGPWFWGIDEPRVESGVGMSSESRPRSGEEVIDPWFWAGEVNIEAGVGKETRSESEEEAVFVSWFWSENQTHMDSGAEASCDIMPGTAEEEEEDEPIFGSWFWAGIDACVEAEVNSKSMLEDEDEAVISSWFGAREEASVKYGAGGRYKFMAEAEDTDNRSCFWAEEEPCVYPSNRGSWKSRPEEEEDTVDSWFLSRKYSRPEATVGSWLWAAGEGSIDHKTGEEAKLPTEEETTIKSWFWKEEEAIIDVTDRKEFSSVAEEEDIIGSWFWAGEEDRLEAPAEAREENRLALEDEPMVGSWFGAKEEAIRAAEFCGKYSSNTNEEEVVVGSWFWEEASLEAVETGDILLQESKPETKEEEISVGSCFWTEEAIVEAGSQAVEEMSSKTEEETIFGSWFWAGKEFNRESGICYVSKPEDDEEMIVESWFWSGDKAIKETGTVASCEFMPENEEGALFGSCPESKEEVNNSTSNETNYESGTLADEDEDIVGSWFWAGDEAHFESNPTPVFRAICKPRYSIEQEPDPSRRPQTWEEVTVQFKPGPWSRIGFSSLSPSRFPKEAASLFFEMFGGKTKHVELSPEGEEQESLHQPEPEFPFQYDPSYRSVREIREHLRARESAEPENWSCSCIQCELRIGSEEFEELLLLMDKIRDPFIHEISKIAMGMRSASQFTRDFIRDSGIVSLIETLLNYPSSRVRTRFLENMIRMAPPYPNLNMIQTYVCQVCEETLSYGIDSLEQLSGLRMIEHLTITTDYHELVANYMPGFLCLLATGNTATRFHILKILLNLSENLVMTKDLLSAGAMSEFMGIFNREETNDNIQIVLEMFENISNNIKKDAVFADDDINLDPLISAFHEAEKFAKELQRKINHQNDPEADQEKSYE</sequence>
<feature type="region of interest" description="Disordered" evidence="2">
    <location>
        <begin position="975"/>
        <end position="998"/>
    </location>
</feature>
<dbReference type="GO" id="GO:0005829">
    <property type="term" value="C:cytosol"/>
    <property type="evidence" value="ECO:0007669"/>
    <property type="project" value="TreeGrafter"/>
</dbReference>
<dbReference type="InterPro" id="IPR016024">
    <property type="entry name" value="ARM-type_fold"/>
</dbReference>
<organism evidence="4 5">
    <name type="scientific">Marmota monax</name>
    <name type="common">Woodchuck</name>
    <dbReference type="NCBI Taxonomy" id="9995"/>
    <lineage>
        <taxon>Eukaryota</taxon>
        <taxon>Metazoa</taxon>
        <taxon>Chordata</taxon>
        <taxon>Craniata</taxon>
        <taxon>Vertebrata</taxon>
        <taxon>Euteleostomi</taxon>
        <taxon>Mammalia</taxon>
        <taxon>Eutheria</taxon>
        <taxon>Euarchontoglires</taxon>
        <taxon>Glires</taxon>
        <taxon>Rodentia</taxon>
        <taxon>Sciuromorpha</taxon>
        <taxon>Sciuridae</taxon>
        <taxon>Xerinae</taxon>
        <taxon>Marmotini</taxon>
        <taxon>Marmota</taxon>
    </lineage>
</organism>
<dbReference type="Pfam" id="PF04826">
    <property type="entry name" value="Arm_2"/>
    <property type="match status" value="1"/>
</dbReference>
<evidence type="ECO:0000256" key="2">
    <source>
        <dbReference type="SAM" id="MobiDB-lite"/>
    </source>
</evidence>
<feature type="compositionally biased region" description="Low complexity" evidence="2">
    <location>
        <begin position="987"/>
        <end position="998"/>
    </location>
</feature>
<dbReference type="EMBL" id="CABDUW010001202">
    <property type="protein sequence ID" value="VTJ79583.1"/>
    <property type="molecule type" value="Genomic_DNA"/>
</dbReference>
<feature type="region of interest" description="Disordered" evidence="2">
    <location>
        <begin position="53"/>
        <end position="74"/>
    </location>
</feature>
<protein>
    <recommendedName>
        <fullName evidence="3">Armadillo repeat-containing domain-containing protein</fullName>
    </recommendedName>
</protein>
<dbReference type="InterPro" id="IPR043374">
    <property type="entry name" value="GASP1-3"/>
</dbReference>
<feature type="region of interest" description="Disordered" evidence="2">
    <location>
        <begin position="1"/>
        <end position="20"/>
    </location>
</feature>
<evidence type="ECO:0000256" key="1">
    <source>
        <dbReference type="ARBA" id="ARBA00011013"/>
    </source>
</evidence>
<feature type="domain" description="Armadillo repeat-containing" evidence="3">
    <location>
        <begin position="1157"/>
        <end position="1373"/>
    </location>
</feature>
<evidence type="ECO:0000313" key="4">
    <source>
        <dbReference type="EMBL" id="VTJ79583.1"/>
    </source>
</evidence>
<comment type="caution">
    <text evidence="4">The sequence shown here is derived from an EMBL/GenBank/DDBJ whole genome shotgun (WGS) entry which is preliminary data.</text>
</comment>
<comment type="similarity">
    <text evidence="1">Belongs to the GPRASP family.</text>
</comment>
<dbReference type="PANTHER" id="PTHR46414">
    <property type="entry name" value="PROTEIN BHLHB9-RELATED"/>
    <property type="match status" value="1"/>
</dbReference>
<feature type="region of interest" description="Disordered" evidence="2">
    <location>
        <begin position="101"/>
        <end position="124"/>
    </location>
</feature>
<evidence type="ECO:0000259" key="3">
    <source>
        <dbReference type="Pfam" id="PF04826"/>
    </source>
</evidence>
<evidence type="ECO:0000313" key="5">
    <source>
        <dbReference type="Proteomes" id="UP000335636"/>
    </source>
</evidence>
<dbReference type="Proteomes" id="UP000335636">
    <property type="component" value="Unassembled WGS sequence"/>
</dbReference>
<accession>A0A5E4CCL2</accession>
<name>A0A5E4CCL2_MARMO</name>
<gene>
    <name evidence="4" type="ORF">MONAX_5E037932</name>
</gene>
<feature type="compositionally biased region" description="Polar residues" evidence="2">
    <location>
        <begin position="109"/>
        <end position="124"/>
    </location>
</feature>
<proteinExistence type="inferred from homology"/>
<reference evidence="4" key="1">
    <citation type="submission" date="2019-04" db="EMBL/GenBank/DDBJ databases">
        <authorList>
            <person name="Alioto T."/>
            <person name="Alioto T."/>
        </authorList>
    </citation>
    <scope>NUCLEOTIDE SEQUENCE [LARGE SCALE GENOMIC DNA]</scope>
</reference>
<dbReference type="InterPro" id="IPR006911">
    <property type="entry name" value="ARM-rpt_dom"/>
</dbReference>
<dbReference type="SUPFAM" id="SSF48371">
    <property type="entry name" value="ARM repeat"/>
    <property type="match status" value="1"/>
</dbReference>
<dbReference type="GO" id="GO:0005634">
    <property type="term" value="C:nucleus"/>
    <property type="evidence" value="ECO:0007669"/>
    <property type="project" value="TreeGrafter"/>
</dbReference>
<dbReference type="PANTHER" id="PTHR46414:SF3">
    <property type="entry name" value="G-PROTEIN COUPLED RECEPTOR-ASSOCIATED SORTING PROTEIN 1"/>
    <property type="match status" value="1"/>
</dbReference>
<keyword evidence="5" id="KW-1185">Reference proteome</keyword>